<evidence type="ECO:0000313" key="8">
    <source>
        <dbReference type="EMBL" id="SZX66243.1"/>
    </source>
</evidence>
<evidence type="ECO:0000256" key="4">
    <source>
        <dbReference type="ARBA" id="ARBA00022989"/>
    </source>
</evidence>
<dbReference type="SUPFAM" id="SSF111352">
    <property type="entry name" value="Ammonium transporter"/>
    <property type="match status" value="1"/>
</dbReference>
<feature type="transmembrane region" description="Helical" evidence="6">
    <location>
        <begin position="190"/>
        <end position="209"/>
    </location>
</feature>
<dbReference type="GO" id="GO:0097272">
    <property type="term" value="P:ammonium homeostasis"/>
    <property type="evidence" value="ECO:0007669"/>
    <property type="project" value="TreeGrafter"/>
</dbReference>
<dbReference type="InterPro" id="IPR024041">
    <property type="entry name" value="NH4_transpt_AmtB-like_dom"/>
</dbReference>
<evidence type="ECO:0000259" key="7">
    <source>
        <dbReference type="Pfam" id="PF00909"/>
    </source>
</evidence>
<proteinExistence type="inferred from homology"/>
<feature type="transmembrane region" description="Helical" evidence="6">
    <location>
        <begin position="221"/>
        <end position="241"/>
    </location>
</feature>
<dbReference type="PANTHER" id="PTHR11730:SF60">
    <property type="entry name" value="RH50, ISOFORM D"/>
    <property type="match status" value="1"/>
</dbReference>
<gene>
    <name evidence="8" type="ORF">BQ4739_LOCUS6679</name>
</gene>
<dbReference type="InterPro" id="IPR002229">
    <property type="entry name" value="RhesusRHD"/>
</dbReference>
<dbReference type="Pfam" id="PF00909">
    <property type="entry name" value="Ammonium_transp"/>
    <property type="match status" value="1"/>
</dbReference>
<reference evidence="8 9" key="1">
    <citation type="submission" date="2016-10" db="EMBL/GenBank/DDBJ databases">
        <authorList>
            <person name="Cai Z."/>
        </authorList>
    </citation>
    <scope>NUCLEOTIDE SEQUENCE [LARGE SCALE GENOMIC DNA]</scope>
</reference>
<dbReference type="PANTHER" id="PTHR11730">
    <property type="entry name" value="AMMONIUM TRANSPORTER"/>
    <property type="match status" value="1"/>
</dbReference>
<dbReference type="GO" id="GO:0008519">
    <property type="term" value="F:ammonium channel activity"/>
    <property type="evidence" value="ECO:0007669"/>
    <property type="project" value="InterPro"/>
</dbReference>
<dbReference type="GO" id="GO:0005886">
    <property type="term" value="C:plasma membrane"/>
    <property type="evidence" value="ECO:0007669"/>
    <property type="project" value="InterPro"/>
</dbReference>
<keyword evidence="3 6" id="KW-0812">Transmembrane</keyword>
<dbReference type="Proteomes" id="UP000256970">
    <property type="component" value="Unassembled WGS sequence"/>
</dbReference>
<feature type="transmembrane region" description="Helical" evidence="6">
    <location>
        <begin position="133"/>
        <end position="152"/>
    </location>
</feature>
<dbReference type="Gene3D" id="1.10.3430.10">
    <property type="entry name" value="Ammonium transporter AmtB like domains"/>
    <property type="match status" value="1"/>
</dbReference>
<protein>
    <recommendedName>
        <fullName evidence="7">Ammonium transporter AmtB-like domain-containing protein</fullName>
    </recommendedName>
</protein>
<evidence type="ECO:0000313" key="9">
    <source>
        <dbReference type="Proteomes" id="UP000256970"/>
    </source>
</evidence>
<feature type="transmembrane region" description="Helical" evidence="6">
    <location>
        <begin position="58"/>
        <end position="80"/>
    </location>
</feature>
<feature type="transmembrane region" description="Helical" evidence="6">
    <location>
        <begin position="92"/>
        <end position="113"/>
    </location>
</feature>
<dbReference type="AlphaFoldDB" id="A0A383VMU7"/>
<feature type="transmembrane region" description="Helical" evidence="6">
    <location>
        <begin position="359"/>
        <end position="380"/>
    </location>
</feature>
<feature type="domain" description="Ammonium transporter AmtB-like" evidence="7">
    <location>
        <begin position="28"/>
        <end position="420"/>
    </location>
</feature>
<keyword evidence="5 6" id="KW-0472">Membrane</keyword>
<dbReference type="STRING" id="3088.A0A383VMU7"/>
<evidence type="ECO:0000256" key="3">
    <source>
        <dbReference type="ARBA" id="ARBA00022692"/>
    </source>
</evidence>
<evidence type="ECO:0000256" key="5">
    <source>
        <dbReference type="ARBA" id="ARBA00023136"/>
    </source>
</evidence>
<keyword evidence="9" id="KW-1185">Reference proteome</keyword>
<feature type="transmembrane region" description="Helical" evidence="6">
    <location>
        <begin position="261"/>
        <end position="287"/>
    </location>
</feature>
<evidence type="ECO:0000256" key="1">
    <source>
        <dbReference type="ARBA" id="ARBA00004141"/>
    </source>
</evidence>
<feature type="transmembrane region" description="Helical" evidence="6">
    <location>
        <begin position="319"/>
        <end position="338"/>
    </location>
</feature>
<dbReference type="InterPro" id="IPR029020">
    <property type="entry name" value="Ammonium/urea_transptr"/>
</dbReference>
<name>A0A383VMU7_TETOB</name>
<accession>A0A383VMU7</accession>
<comment type="similarity">
    <text evidence="2">Belongs to the ammonium transporter (TC 2.A.49) family. Rh subfamily.</text>
</comment>
<evidence type="ECO:0000256" key="2">
    <source>
        <dbReference type="ARBA" id="ARBA00011036"/>
    </source>
</evidence>
<feature type="transmembrane region" description="Helical" evidence="6">
    <location>
        <begin position="24"/>
        <end position="46"/>
    </location>
</feature>
<organism evidence="8 9">
    <name type="scientific">Tetradesmus obliquus</name>
    <name type="common">Green alga</name>
    <name type="synonym">Acutodesmus obliquus</name>
    <dbReference type="NCBI Taxonomy" id="3088"/>
    <lineage>
        <taxon>Eukaryota</taxon>
        <taxon>Viridiplantae</taxon>
        <taxon>Chlorophyta</taxon>
        <taxon>core chlorophytes</taxon>
        <taxon>Chlorophyceae</taxon>
        <taxon>CS clade</taxon>
        <taxon>Sphaeropleales</taxon>
        <taxon>Scenedesmaceae</taxon>
        <taxon>Tetradesmus</taxon>
    </lineage>
</organism>
<keyword evidence="4 6" id="KW-1133">Transmembrane helix</keyword>
<sequence length="454" mass="47500">MGDVYVPLVNHEGKGSEWKLRTSFAAPLAAAAALLLVGFSFAITYAPTKASDDHVNQYYMWFIHVMVMIFVGFGFLMTFLKRYSYSAVALNFLLSALAMTVYLLVGGAIQQFLWPEDGRPPKSGKVELDLPLLIDAAFCAGAAMISFGAVLGKASPGQLLWMVLLEVPIYALNQKLVFDVFKALDIGGSMSIHAFGAYFGLAVAMFVSCEGSGSSHAKNGASYNSDITAMIGTIFLFIFWPSFNGALASNPDVTTEAPAQTQFFCVVNTVLSLLGACLSAFACSAAFEGKLDMVHIQNATLAGGVAVGSAANLKIAPGGALAIGLLAGAISTCGYVRLSPKLESCIGLRDTCGVHNLHGLPGVFGGLAAALASVLAAAANQSVLLDHGSRTYLYQLAALGCSLGMALVGGALTGLIITKLDPAAQVLPAEKMFEDSVFWAECEEEEEAGHATAL</sequence>
<dbReference type="PRINTS" id="PR00342">
    <property type="entry name" value="RHESUSRHD"/>
</dbReference>
<comment type="subcellular location">
    <subcellularLocation>
        <location evidence="1">Membrane</location>
        <topology evidence="1">Multi-pass membrane protein</topology>
    </subcellularLocation>
</comment>
<evidence type="ECO:0000256" key="6">
    <source>
        <dbReference type="SAM" id="Phobius"/>
    </source>
</evidence>
<dbReference type="EMBL" id="FNXT01000690">
    <property type="protein sequence ID" value="SZX66243.1"/>
    <property type="molecule type" value="Genomic_DNA"/>
</dbReference>
<feature type="transmembrane region" description="Helical" evidence="6">
    <location>
        <begin position="392"/>
        <end position="417"/>
    </location>
</feature>